<dbReference type="Gene3D" id="6.10.250.690">
    <property type="match status" value="1"/>
</dbReference>
<proteinExistence type="predicted"/>
<dbReference type="Proteomes" id="UP000249082">
    <property type="component" value="Unassembled WGS sequence"/>
</dbReference>
<dbReference type="SUPFAM" id="SSF52172">
    <property type="entry name" value="CheY-like"/>
    <property type="match status" value="1"/>
</dbReference>
<gene>
    <name evidence="6" type="ORF">DI555_23520</name>
</gene>
<dbReference type="GO" id="GO:0000156">
    <property type="term" value="F:phosphorelay response regulator activity"/>
    <property type="evidence" value="ECO:0007669"/>
    <property type="project" value="TreeGrafter"/>
</dbReference>
<dbReference type="PANTHER" id="PTHR48111">
    <property type="entry name" value="REGULATOR OF RPOS"/>
    <property type="match status" value="1"/>
</dbReference>
<evidence type="ECO:0000313" key="6">
    <source>
        <dbReference type="EMBL" id="PZQ49982.1"/>
    </source>
</evidence>
<sequence length="224" mass="24271">MRLLIVEDNPDLAELIGTHLREAGFGNDIVATAEEARILVEAGNHSALLLDLGLPDQDGIELLRSLRAAGHFLPVLVLTARSAIADRVAGLNAGADDYLPKPFAAEELIARVAALLRRAMGENGGEIACGRLRYDIATQTVRVDDASIVLAPREVQLLDLLMRHRDKVVRKTQIESVFFGLGEEFSSNAAEVSVHRLRRRLQSLGAGVEIVTVRGLGYLLRAAP</sequence>
<dbReference type="InterPro" id="IPR001789">
    <property type="entry name" value="Sig_transdc_resp-reg_receiver"/>
</dbReference>
<accession>A0A2W5N926</accession>
<dbReference type="InterPro" id="IPR039420">
    <property type="entry name" value="WalR-like"/>
</dbReference>
<keyword evidence="2" id="KW-0597">Phosphoprotein</keyword>
<dbReference type="Gene3D" id="3.40.50.2300">
    <property type="match status" value="1"/>
</dbReference>
<feature type="modified residue" description="4-aspartylphosphate" evidence="2">
    <location>
        <position position="51"/>
    </location>
</feature>
<dbReference type="SMART" id="SM00862">
    <property type="entry name" value="Trans_reg_C"/>
    <property type="match status" value="1"/>
</dbReference>
<dbReference type="GO" id="GO:0006355">
    <property type="term" value="P:regulation of DNA-templated transcription"/>
    <property type="evidence" value="ECO:0007669"/>
    <property type="project" value="InterPro"/>
</dbReference>
<evidence type="ECO:0000313" key="7">
    <source>
        <dbReference type="Proteomes" id="UP000249082"/>
    </source>
</evidence>
<dbReference type="PANTHER" id="PTHR48111:SF36">
    <property type="entry name" value="TRANSCRIPTIONAL REGULATORY PROTEIN CUTR"/>
    <property type="match status" value="1"/>
</dbReference>
<dbReference type="AlphaFoldDB" id="A0A2W5N926"/>
<comment type="caution">
    <text evidence="6">The sequence shown here is derived from an EMBL/GenBank/DDBJ whole genome shotgun (WGS) entry which is preliminary data.</text>
</comment>
<dbReference type="EMBL" id="QFPX01000049">
    <property type="protein sequence ID" value="PZQ49982.1"/>
    <property type="molecule type" value="Genomic_DNA"/>
</dbReference>
<evidence type="ECO:0000256" key="2">
    <source>
        <dbReference type="PROSITE-ProRule" id="PRU00169"/>
    </source>
</evidence>
<dbReference type="InterPro" id="IPR036388">
    <property type="entry name" value="WH-like_DNA-bd_sf"/>
</dbReference>
<organism evidence="6 7">
    <name type="scientific">Novosphingobium pentaromativorans</name>
    <dbReference type="NCBI Taxonomy" id="205844"/>
    <lineage>
        <taxon>Bacteria</taxon>
        <taxon>Pseudomonadati</taxon>
        <taxon>Pseudomonadota</taxon>
        <taxon>Alphaproteobacteria</taxon>
        <taxon>Sphingomonadales</taxon>
        <taxon>Sphingomonadaceae</taxon>
        <taxon>Novosphingobium</taxon>
    </lineage>
</organism>
<reference evidence="6 7" key="1">
    <citation type="submission" date="2017-08" db="EMBL/GenBank/DDBJ databases">
        <title>Infants hospitalized years apart are colonized by the same room-sourced microbial strains.</title>
        <authorList>
            <person name="Brooks B."/>
            <person name="Olm M.R."/>
            <person name="Firek B.A."/>
            <person name="Baker R."/>
            <person name="Thomas B.C."/>
            <person name="Morowitz M.J."/>
            <person name="Banfield J.F."/>
        </authorList>
    </citation>
    <scope>NUCLEOTIDE SEQUENCE [LARGE SCALE GENOMIC DNA]</scope>
    <source>
        <strain evidence="6">S2_005_002_R2_33</strain>
    </source>
</reference>
<dbReference type="SMART" id="SM00448">
    <property type="entry name" value="REC"/>
    <property type="match status" value="1"/>
</dbReference>
<evidence type="ECO:0000259" key="5">
    <source>
        <dbReference type="PROSITE" id="PS51755"/>
    </source>
</evidence>
<evidence type="ECO:0000256" key="3">
    <source>
        <dbReference type="PROSITE-ProRule" id="PRU01091"/>
    </source>
</evidence>
<evidence type="ECO:0000256" key="1">
    <source>
        <dbReference type="ARBA" id="ARBA00023125"/>
    </source>
</evidence>
<dbReference type="GO" id="GO:0005829">
    <property type="term" value="C:cytosol"/>
    <property type="evidence" value="ECO:0007669"/>
    <property type="project" value="TreeGrafter"/>
</dbReference>
<dbReference type="InterPro" id="IPR001867">
    <property type="entry name" value="OmpR/PhoB-type_DNA-bd"/>
</dbReference>
<dbReference type="GO" id="GO:0032993">
    <property type="term" value="C:protein-DNA complex"/>
    <property type="evidence" value="ECO:0007669"/>
    <property type="project" value="TreeGrafter"/>
</dbReference>
<dbReference type="GO" id="GO:0000976">
    <property type="term" value="F:transcription cis-regulatory region binding"/>
    <property type="evidence" value="ECO:0007669"/>
    <property type="project" value="TreeGrafter"/>
</dbReference>
<dbReference type="CDD" id="cd17624">
    <property type="entry name" value="REC_OmpR_PmrA-like"/>
    <property type="match status" value="1"/>
</dbReference>
<dbReference type="PROSITE" id="PS50110">
    <property type="entry name" value="RESPONSE_REGULATORY"/>
    <property type="match status" value="1"/>
</dbReference>
<feature type="domain" description="Response regulatory" evidence="4">
    <location>
        <begin position="2"/>
        <end position="116"/>
    </location>
</feature>
<feature type="DNA-binding region" description="OmpR/PhoB-type" evidence="3">
    <location>
        <begin position="124"/>
        <end position="222"/>
    </location>
</feature>
<dbReference type="PROSITE" id="PS51755">
    <property type="entry name" value="OMPR_PHOB"/>
    <property type="match status" value="1"/>
</dbReference>
<keyword evidence="1 3" id="KW-0238">DNA-binding</keyword>
<dbReference type="Gene3D" id="1.10.10.10">
    <property type="entry name" value="Winged helix-like DNA-binding domain superfamily/Winged helix DNA-binding domain"/>
    <property type="match status" value="1"/>
</dbReference>
<dbReference type="Pfam" id="PF00072">
    <property type="entry name" value="Response_reg"/>
    <property type="match status" value="1"/>
</dbReference>
<name>A0A2W5N926_9SPHN</name>
<protein>
    <submittedName>
        <fullName evidence="6">DNA-binding response regulator</fullName>
    </submittedName>
</protein>
<dbReference type="InterPro" id="IPR011006">
    <property type="entry name" value="CheY-like_superfamily"/>
</dbReference>
<feature type="domain" description="OmpR/PhoB-type" evidence="5">
    <location>
        <begin position="124"/>
        <end position="222"/>
    </location>
</feature>
<evidence type="ECO:0000259" key="4">
    <source>
        <dbReference type="PROSITE" id="PS50110"/>
    </source>
</evidence>
<dbReference type="CDD" id="cd00383">
    <property type="entry name" value="trans_reg_C"/>
    <property type="match status" value="1"/>
</dbReference>
<dbReference type="Pfam" id="PF00486">
    <property type="entry name" value="Trans_reg_C"/>
    <property type="match status" value="1"/>
</dbReference>